<accession>A0A383BIJ7</accession>
<dbReference type="Pfam" id="PF13715">
    <property type="entry name" value="CarbopepD_reg_2"/>
    <property type="match status" value="1"/>
</dbReference>
<dbReference type="InterPro" id="IPR008969">
    <property type="entry name" value="CarboxyPept-like_regulatory"/>
</dbReference>
<reference evidence="1" key="1">
    <citation type="submission" date="2018-05" db="EMBL/GenBank/DDBJ databases">
        <authorList>
            <person name="Lanie J.A."/>
            <person name="Ng W.-L."/>
            <person name="Kazmierczak K.M."/>
            <person name="Andrzejewski T.M."/>
            <person name="Davidsen T.M."/>
            <person name="Wayne K.J."/>
            <person name="Tettelin H."/>
            <person name="Glass J.I."/>
            <person name="Rusch D."/>
            <person name="Podicherti R."/>
            <person name="Tsui H.-C.T."/>
            <person name="Winkler M.E."/>
        </authorList>
    </citation>
    <scope>NUCLEOTIDE SEQUENCE</scope>
</reference>
<gene>
    <name evidence="1" type="ORF">METZ01_LOCUS472553</name>
</gene>
<sequence>VIINYKNFILLLFYWLLISNFISASTNGNVYGKVFNAENDSPLVGANVIITNNNIGTATDYKGLFNIINILPGNYTLRISMIGFADYEIKDLIISMNRTTYVEIGLTSDTIKYEAII</sequence>
<proteinExistence type="predicted"/>
<dbReference type="EMBL" id="UINC01200696">
    <property type="protein sequence ID" value="SVE19699.1"/>
    <property type="molecule type" value="Genomic_DNA"/>
</dbReference>
<organism evidence="1">
    <name type="scientific">marine metagenome</name>
    <dbReference type="NCBI Taxonomy" id="408172"/>
    <lineage>
        <taxon>unclassified sequences</taxon>
        <taxon>metagenomes</taxon>
        <taxon>ecological metagenomes</taxon>
    </lineage>
</organism>
<name>A0A383BIJ7_9ZZZZ</name>
<dbReference type="AlphaFoldDB" id="A0A383BIJ7"/>
<dbReference type="SUPFAM" id="SSF49464">
    <property type="entry name" value="Carboxypeptidase regulatory domain-like"/>
    <property type="match status" value="1"/>
</dbReference>
<evidence type="ECO:0000313" key="1">
    <source>
        <dbReference type="EMBL" id="SVE19699.1"/>
    </source>
</evidence>
<dbReference type="Gene3D" id="2.60.40.1120">
    <property type="entry name" value="Carboxypeptidase-like, regulatory domain"/>
    <property type="match status" value="1"/>
</dbReference>
<evidence type="ECO:0008006" key="2">
    <source>
        <dbReference type="Google" id="ProtNLM"/>
    </source>
</evidence>
<protein>
    <recommendedName>
        <fullName evidence="2">TonB-dependent receptor plug domain-containing protein</fullName>
    </recommendedName>
</protein>
<feature type="non-terminal residue" evidence="1">
    <location>
        <position position="1"/>
    </location>
</feature>
<feature type="non-terminal residue" evidence="1">
    <location>
        <position position="117"/>
    </location>
</feature>